<keyword evidence="4" id="KW-1185">Reference proteome</keyword>
<evidence type="ECO:0000256" key="1">
    <source>
        <dbReference type="SAM" id="MobiDB-lite"/>
    </source>
</evidence>
<sequence length="100" mass="10815">MSTVVPLIARRTARPAEPASLPTPETRPARAVYTVREVAALLSLSTSTAYALVRSGDIPAERLGRRWVIPRTRFHAWLDGTSAGPSALSATGTDTSRRSW</sequence>
<proteinExistence type="predicted"/>
<dbReference type="EMBL" id="BONW01000031">
    <property type="protein sequence ID" value="GIG90939.1"/>
    <property type="molecule type" value="Genomic_DNA"/>
</dbReference>
<dbReference type="Proteomes" id="UP000646749">
    <property type="component" value="Unassembled WGS sequence"/>
</dbReference>
<dbReference type="InterPro" id="IPR041657">
    <property type="entry name" value="HTH_17"/>
</dbReference>
<evidence type="ECO:0000313" key="4">
    <source>
        <dbReference type="Proteomes" id="UP000646749"/>
    </source>
</evidence>
<dbReference type="SUPFAM" id="SSF46955">
    <property type="entry name" value="Putative DNA-binding domain"/>
    <property type="match status" value="1"/>
</dbReference>
<dbReference type="InterPro" id="IPR010093">
    <property type="entry name" value="SinI_DNA-bd"/>
</dbReference>
<protein>
    <recommendedName>
        <fullName evidence="2">Helix-turn-helix domain-containing protein</fullName>
    </recommendedName>
</protein>
<accession>A0ABQ4E8A1</accession>
<dbReference type="NCBIfam" id="TIGR01764">
    <property type="entry name" value="excise"/>
    <property type="match status" value="1"/>
</dbReference>
<dbReference type="Pfam" id="PF12728">
    <property type="entry name" value="HTH_17"/>
    <property type="match status" value="1"/>
</dbReference>
<feature type="domain" description="Helix-turn-helix" evidence="2">
    <location>
        <begin position="32"/>
        <end position="80"/>
    </location>
</feature>
<comment type="caution">
    <text evidence="3">The sequence shown here is derived from an EMBL/GenBank/DDBJ whole genome shotgun (WGS) entry which is preliminary data.</text>
</comment>
<gene>
    <name evidence="3" type="ORF">Pen02_58750</name>
</gene>
<feature type="region of interest" description="Disordered" evidence="1">
    <location>
        <begin position="1"/>
        <end position="26"/>
    </location>
</feature>
<evidence type="ECO:0000259" key="2">
    <source>
        <dbReference type="Pfam" id="PF12728"/>
    </source>
</evidence>
<evidence type="ECO:0000313" key="3">
    <source>
        <dbReference type="EMBL" id="GIG90939.1"/>
    </source>
</evidence>
<reference evidence="3 4" key="1">
    <citation type="submission" date="2021-01" db="EMBL/GenBank/DDBJ databases">
        <title>Whole genome shotgun sequence of Plantactinospora endophytica NBRC 110450.</title>
        <authorList>
            <person name="Komaki H."/>
            <person name="Tamura T."/>
        </authorList>
    </citation>
    <scope>NUCLEOTIDE SEQUENCE [LARGE SCALE GENOMIC DNA]</scope>
    <source>
        <strain evidence="3 4">NBRC 110450</strain>
    </source>
</reference>
<feature type="region of interest" description="Disordered" evidence="1">
    <location>
        <begin position="80"/>
        <end position="100"/>
    </location>
</feature>
<dbReference type="InterPro" id="IPR009061">
    <property type="entry name" value="DNA-bd_dom_put_sf"/>
</dbReference>
<organism evidence="3 4">
    <name type="scientific">Plantactinospora endophytica</name>
    <dbReference type="NCBI Taxonomy" id="673535"/>
    <lineage>
        <taxon>Bacteria</taxon>
        <taxon>Bacillati</taxon>
        <taxon>Actinomycetota</taxon>
        <taxon>Actinomycetes</taxon>
        <taxon>Micromonosporales</taxon>
        <taxon>Micromonosporaceae</taxon>
        <taxon>Plantactinospora</taxon>
    </lineage>
</organism>
<name>A0ABQ4E8A1_9ACTN</name>